<evidence type="ECO:0000313" key="8">
    <source>
        <dbReference type="EMBL" id="KHE94135.1"/>
    </source>
</evidence>
<feature type="domain" description="CRISPR associated protein Cas6 C-terminal" evidence="7">
    <location>
        <begin position="121"/>
        <end position="221"/>
    </location>
</feature>
<dbReference type="Pfam" id="PF01881">
    <property type="entry name" value="Cas_Cas6_C"/>
    <property type="match status" value="1"/>
</dbReference>
<evidence type="ECO:0000259" key="7">
    <source>
        <dbReference type="Pfam" id="PF01881"/>
    </source>
</evidence>
<dbReference type="PANTHER" id="PTHR36984">
    <property type="entry name" value="CRISPR-ASSOCIATED ENDORIBONUCLEASE CAS6 1"/>
    <property type="match status" value="1"/>
</dbReference>
<feature type="active site" description="Proton acceptor" evidence="6">
    <location>
        <position position="28"/>
    </location>
</feature>
<dbReference type="InterPro" id="IPR049435">
    <property type="entry name" value="Cas_Cas6_C"/>
</dbReference>
<evidence type="ECO:0000256" key="5">
    <source>
        <dbReference type="PIRSR" id="PIRSR005054-1"/>
    </source>
</evidence>
<feature type="site" description="Transition state stabilizer" evidence="5">
    <location>
        <position position="52"/>
    </location>
</feature>
<accession>A0A0B0ETY6</accession>
<comment type="caution">
    <text evidence="8">The sequence shown here is derived from an EMBL/GenBank/DDBJ whole genome shotgun (WGS) entry which is preliminary data.</text>
</comment>
<dbReference type="InterPro" id="IPR045747">
    <property type="entry name" value="CRISPR-assoc_prot_Cas6_N_sf"/>
</dbReference>
<dbReference type="GO" id="GO:0016788">
    <property type="term" value="F:hydrolase activity, acting on ester bonds"/>
    <property type="evidence" value="ECO:0007669"/>
    <property type="project" value="InterPro"/>
</dbReference>
<organism evidence="8 9">
    <name type="scientific">Candidatus Scalindua brodae</name>
    <dbReference type="NCBI Taxonomy" id="237368"/>
    <lineage>
        <taxon>Bacteria</taxon>
        <taxon>Pseudomonadati</taxon>
        <taxon>Planctomycetota</taxon>
        <taxon>Candidatus Brocadiia</taxon>
        <taxon>Candidatus Brocadiales</taxon>
        <taxon>Candidatus Scalinduaceae</taxon>
        <taxon>Candidatus Scalindua</taxon>
    </lineage>
</organism>
<reference evidence="8 9" key="1">
    <citation type="submission" date="2014-10" db="EMBL/GenBank/DDBJ databases">
        <title>Draft genome of anammox bacterium scalindua brodae, obtained using differential coverage binning of sequence data from two enrichment reactors.</title>
        <authorList>
            <person name="Speth D.R."/>
            <person name="Russ L."/>
            <person name="Kartal B."/>
            <person name="Op den Camp H.J."/>
            <person name="Dutilh B.E."/>
            <person name="Jetten M.S."/>
        </authorList>
    </citation>
    <scope>NUCLEOTIDE SEQUENCE [LARGE SCALE GENOMIC DNA]</scope>
    <source>
        <strain evidence="8">RU1</strain>
    </source>
</reference>
<gene>
    <name evidence="8" type="ORF">SCABRO_00095</name>
</gene>
<dbReference type="CDD" id="cd21140">
    <property type="entry name" value="Cas6_I-like"/>
    <property type="match status" value="1"/>
</dbReference>
<comment type="similarity">
    <text evidence="1 4">Belongs to the CRISPR-associated protein Cas6/Cse3/CasE family.</text>
</comment>
<dbReference type="InterPro" id="IPR010156">
    <property type="entry name" value="CRISPR-assoc_prot_Cas6"/>
</dbReference>
<dbReference type="EMBL" id="JRYO01000012">
    <property type="protein sequence ID" value="KHE94135.1"/>
    <property type="molecule type" value="Genomic_DNA"/>
</dbReference>
<evidence type="ECO:0000256" key="2">
    <source>
        <dbReference type="ARBA" id="ARBA00022884"/>
    </source>
</evidence>
<dbReference type="Pfam" id="PF21350">
    <property type="entry name" value="Cas6_I-A"/>
    <property type="match status" value="1"/>
</dbReference>
<dbReference type="GO" id="GO:0051607">
    <property type="term" value="P:defense response to virus"/>
    <property type="evidence" value="ECO:0007669"/>
    <property type="project" value="UniProtKB-KW"/>
</dbReference>
<evidence type="ECO:0000256" key="3">
    <source>
        <dbReference type="ARBA" id="ARBA00023118"/>
    </source>
</evidence>
<comment type="function">
    <text evidence="4">CRISPR (clustered regularly interspaced short palindromic repeat), is an adaptive immune system that provides protection against mobile genetic elements (viruses, transposable elements and conjugative plasmids). CRISPR clusters contain sequences complementary to antecedent mobile elements and target invading nucleic acids. CRISPR clusters are transcribed and processed into CRISPR RNA (crRNA).</text>
</comment>
<sequence>MKLKISLISDNSVVLPKEFNYITQALIYNLIDRVPAKWLHDGGFKIEKRSFKLFTFSSIIEKGKYQSSKKIFTFPHTISFYVSSPVGWILEQVAKNTVFSEKLIFGQNKMSISFVEIIEDDEIIGNRIRINALTPIETHSTLLKGDGSKKTYYYSPSESEYSELIDENLRKKWKAYYKESCPYIIKTEPVQMKYCRERIRNFKGTVIKGWTGHFRLEANRNSCSLPLIRDWVRGIARDSGLLKR</sequence>
<evidence type="ECO:0000256" key="6">
    <source>
        <dbReference type="PIRSR" id="PIRSR005054-50"/>
    </source>
</evidence>
<feature type="active site" description="Proton donor" evidence="6">
    <location>
        <position position="40"/>
    </location>
</feature>
<dbReference type="AlphaFoldDB" id="A0A0B0ETY6"/>
<dbReference type="NCBIfam" id="TIGR01877">
    <property type="entry name" value="cas_cas6"/>
    <property type="match status" value="1"/>
</dbReference>
<evidence type="ECO:0000256" key="4">
    <source>
        <dbReference type="PIRNR" id="PIRNR005054"/>
    </source>
</evidence>
<dbReference type="eggNOG" id="COG1583">
    <property type="taxonomic scope" value="Bacteria"/>
</dbReference>
<dbReference type="GO" id="GO:0003723">
    <property type="term" value="F:RNA binding"/>
    <property type="evidence" value="ECO:0007669"/>
    <property type="project" value="UniProtKB-KW"/>
</dbReference>
<protein>
    <recommendedName>
        <fullName evidence="4">CRISPR-associated endoribonuclease</fullName>
    </recommendedName>
</protein>
<keyword evidence="3" id="KW-0051">Antiviral defense</keyword>
<evidence type="ECO:0000256" key="1">
    <source>
        <dbReference type="ARBA" id="ARBA00005937"/>
    </source>
</evidence>
<dbReference type="Proteomes" id="UP000030652">
    <property type="component" value="Unassembled WGS sequence"/>
</dbReference>
<dbReference type="Gene3D" id="3.30.70.1890">
    <property type="match status" value="1"/>
</dbReference>
<name>A0A0B0ETY6_9BACT</name>
<keyword evidence="2" id="KW-0694">RNA-binding</keyword>
<dbReference type="PIRSF" id="PIRSF005054">
    <property type="entry name" value="PF1131"/>
    <property type="match status" value="1"/>
</dbReference>
<dbReference type="PANTHER" id="PTHR36984:SF1">
    <property type="entry name" value="CRISPR-ASSOCIATED ENDORIBONUCLEASE CAS6 1"/>
    <property type="match status" value="1"/>
</dbReference>
<proteinExistence type="inferred from homology"/>
<dbReference type="Gene3D" id="3.30.70.1900">
    <property type="match status" value="1"/>
</dbReference>
<evidence type="ECO:0000313" key="9">
    <source>
        <dbReference type="Proteomes" id="UP000030652"/>
    </source>
</evidence>